<proteinExistence type="predicted"/>
<dbReference type="Proteomes" id="UP000176376">
    <property type="component" value="Unassembled WGS sequence"/>
</dbReference>
<comment type="caution">
    <text evidence="2">The sequence shown here is derived from an EMBL/GenBank/DDBJ whole genome shotgun (WGS) entry which is preliminary data.</text>
</comment>
<sequence>MVGLVNRQKQDSKKKFAIILLGILIVLGSLTIILVFNLKKEGPKTTTKIKAETKTYEKVVRIPTGMTSSITPTANPEIASPTGTFITALNEDQQVDYYEPSLTSQASGSDDDKEVVSLPQAGSIIPAALIFLASAGLILIAFAL</sequence>
<dbReference type="EMBL" id="MGAY01000028">
    <property type="protein sequence ID" value="OGK56677.1"/>
    <property type="molecule type" value="Genomic_DNA"/>
</dbReference>
<name>A0A1F7JM62_9BACT</name>
<evidence type="ECO:0000256" key="1">
    <source>
        <dbReference type="SAM" id="Phobius"/>
    </source>
</evidence>
<reference evidence="2 3" key="1">
    <citation type="journal article" date="2016" name="Nat. Commun.">
        <title>Thousands of microbial genomes shed light on interconnected biogeochemical processes in an aquifer system.</title>
        <authorList>
            <person name="Anantharaman K."/>
            <person name="Brown C.T."/>
            <person name="Hug L.A."/>
            <person name="Sharon I."/>
            <person name="Castelle C.J."/>
            <person name="Probst A.J."/>
            <person name="Thomas B.C."/>
            <person name="Singh A."/>
            <person name="Wilkins M.J."/>
            <person name="Karaoz U."/>
            <person name="Brodie E.L."/>
            <person name="Williams K.H."/>
            <person name="Hubbard S.S."/>
            <person name="Banfield J.F."/>
        </authorList>
    </citation>
    <scope>NUCLEOTIDE SEQUENCE [LARGE SCALE GENOMIC DNA]</scope>
</reference>
<keyword evidence="1" id="KW-0812">Transmembrane</keyword>
<protein>
    <submittedName>
        <fullName evidence="2">Uncharacterized protein</fullName>
    </submittedName>
</protein>
<gene>
    <name evidence="2" type="ORF">A3J15_03260</name>
</gene>
<dbReference type="STRING" id="1802074.A3J15_03260"/>
<feature type="transmembrane region" description="Helical" evidence="1">
    <location>
        <begin position="16"/>
        <end position="36"/>
    </location>
</feature>
<dbReference type="AlphaFoldDB" id="A0A1F7JM62"/>
<accession>A0A1F7JM62</accession>
<organism evidence="2 3">
    <name type="scientific">Candidatus Roizmanbacteria bacterium RIFCSPLOWO2_02_FULL_38_10</name>
    <dbReference type="NCBI Taxonomy" id="1802074"/>
    <lineage>
        <taxon>Bacteria</taxon>
        <taxon>Candidatus Roizmaniibacteriota</taxon>
    </lineage>
</organism>
<feature type="transmembrane region" description="Helical" evidence="1">
    <location>
        <begin position="124"/>
        <end position="143"/>
    </location>
</feature>
<evidence type="ECO:0000313" key="3">
    <source>
        <dbReference type="Proteomes" id="UP000176376"/>
    </source>
</evidence>
<keyword evidence="1" id="KW-1133">Transmembrane helix</keyword>
<evidence type="ECO:0000313" key="2">
    <source>
        <dbReference type="EMBL" id="OGK56677.1"/>
    </source>
</evidence>
<keyword evidence="1" id="KW-0472">Membrane</keyword>